<evidence type="ECO:0000313" key="3">
    <source>
        <dbReference type="Proteomes" id="UP000230069"/>
    </source>
</evidence>
<feature type="coiled-coil region" evidence="1">
    <location>
        <begin position="626"/>
        <end position="664"/>
    </location>
</feature>
<feature type="coiled-coil region" evidence="1">
    <location>
        <begin position="125"/>
        <end position="297"/>
    </location>
</feature>
<feature type="coiled-coil region" evidence="1">
    <location>
        <begin position="324"/>
        <end position="393"/>
    </location>
</feature>
<dbReference type="EMBL" id="KZ305071">
    <property type="protein sequence ID" value="PIA30648.1"/>
    <property type="molecule type" value="Genomic_DNA"/>
</dbReference>
<evidence type="ECO:0000256" key="1">
    <source>
        <dbReference type="SAM" id="Coils"/>
    </source>
</evidence>
<accession>A0A2G5CHA4</accession>
<sequence>MPNESSEKLVTEELLVSATPSLCVQTIKMEPELPLSGSKRKMSDEVSQSLVCKQYYRRCRVLQNKIQEGHADNEELADINEEYKKEPDCKMLLSDPSTNRLEELACKNLEIKQKDEKIANQAQGLEELMLQQARMEKELAENNEQCKRIENQRDEECQRHKVLYDEYTKLQLEKKERENAHIQEIASLKEQYEKKLDGEKLVASRSTNRLEEELLSKQSELEEASEEIKKKDEKIANQAQGLEGLMLNQAEMEKELEQKNEQCKIIEKQRDEECQRHKVLYDEYTKIQLERKELENAHIQEIVSLNEQYEKKLGDEKLFASQSTSRLEEELLSKQSKLEEASEEIKQKDEKIAYQAQELERLMLNQEEMKKELEQKNEQCKIIEKQHDEACRRYKVLYDEYSQLQLEKQKRGNAHIQEVARLREFYDKEFEDERLFAAQGTCRFKEELSTKRITLETAFEKITQQTEQIAYLNHELNGQKDAHIKEIACLGEKYEKKLDVEKLCAAQSTNRLEQELSCKCSELEQAFQKMKQQAERISSHAHELEGQALNQEEMKKELAEKDEQYEVIKKDYEEESRLLKVLFDEYNQLHLEKKLQEDAHIREVACLKEQYEKKLNGEKLLAVQFTTRLQEELSSKKSELEEALRNIKQQAEKMANQAHELEGLILIQEQMKKDLTEKNEQFKKVVMQCEEGGQRHNKLCNEYNQLKLGKKEQEEAHIEEVARLNEQCEKKLDHMKLDATLSMNRLEEELASKMSELEETSKIVNQHAERIANQARDVKGLLLYQDKMKKDLAEKNLQFKMIKKQYDEECRRHMVLINKYNLLQLEKKEEIARLIDHYETKLDNEKLLVVRSSVRSTLFILGVSSEMYLTRYEALVQEIKNRLGLDWPSDFSLSNEATAILPFLSMESEVGSIHKGESKELLMAEPGRSSKGVEIQVAPAEQLTCASFRTTIGVEYSGPDPGNISVTQKLPVCSTTSIRPISRYGIVRNYMARLQHQIESRQNQDPVILAVRPTTASTMMKRQCFRSSILC</sequence>
<gene>
    <name evidence="2" type="ORF">AQUCO_05400028v1</name>
</gene>
<dbReference type="OrthoDB" id="10401302at2759"/>
<dbReference type="Proteomes" id="UP000230069">
    <property type="component" value="Unassembled WGS sequence"/>
</dbReference>
<dbReference type="InParanoid" id="A0A2G5CHA4"/>
<proteinExistence type="predicted"/>
<evidence type="ECO:0000313" key="2">
    <source>
        <dbReference type="EMBL" id="PIA30648.1"/>
    </source>
</evidence>
<feature type="coiled-coil region" evidence="1">
    <location>
        <begin position="513"/>
        <end position="575"/>
    </location>
</feature>
<organism evidence="2 3">
    <name type="scientific">Aquilegia coerulea</name>
    <name type="common">Rocky mountain columbine</name>
    <dbReference type="NCBI Taxonomy" id="218851"/>
    <lineage>
        <taxon>Eukaryota</taxon>
        <taxon>Viridiplantae</taxon>
        <taxon>Streptophyta</taxon>
        <taxon>Embryophyta</taxon>
        <taxon>Tracheophyta</taxon>
        <taxon>Spermatophyta</taxon>
        <taxon>Magnoliopsida</taxon>
        <taxon>Ranunculales</taxon>
        <taxon>Ranunculaceae</taxon>
        <taxon>Thalictroideae</taxon>
        <taxon>Aquilegia</taxon>
    </lineage>
</organism>
<protein>
    <submittedName>
        <fullName evidence="2">Uncharacterized protein</fullName>
    </submittedName>
</protein>
<dbReference type="AlphaFoldDB" id="A0A2G5CHA4"/>
<name>A0A2G5CHA4_AQUCA</name>
<feature type="coiled-coil region" evidence="1">
    <location>
        <begin position="711"/>
        <end position="763"/>
    </location>
</feature>
<keyword evidence="1" id="KW-0175">Coiled coil</keyword>
<keyword evidence="3" id="KW-1185">Reference proteome</keyword>
<reference evidence="2 3" key="1">
    <citation type="submission" date="2017-09" db="EMBL/GenBank/DDBJ databases">
        <title>WGS assembly of Aquilegia coerulea Goldsmith.</title>
        <authorList>
            <person name="Hodges S."/>
            <person name="Kramer E."/>
            <person name="Nordborg M."/>
            <person name="Tomkins J."/>
            <person name="Borevitz J."/>
            <person name="Derieg N."/>
            <person name="Yan J."/>
            <person name="Mihaltcheva S."/>
            <person name="Hayes R.D."/>
            <person name="Rokhsar D."/>
        </authorList>
    </citation>
    <scope>NUCLEOTIDE SEQUENCE [LARGE SCALE GENOMIC DNA]</scope>
    <source>
        <strain evidence="3">cv. Goldsmith</strain>
    </source>
</reference>